<evidence type="ECO:0000313" key="1">
    <source>
        <dbReference type="EMBL" id="MDR7320331.1"/>
    </source>
</evidence>
<accession>A0AAE3ZKF0</accession>
<comment type="caution">
    <text evidence="1">The sequence shown here is derived from an EMBL/GenBank/DDBJ whole genome shotgun (WGS) entry which is preliminary data.</text>
</comment>
<organism evidence="1 2">
    <name type="scientific">Catenuloplanes niger</name>
    <dbReference type="NCBI Taxonomy" id="587534"/>
    <lineage>
        <taxon>Bacteria</taxon>
        <taxon>Bacillati</taxon>
        <taxon>Actinomycetota</taxon>
        <taxon>Actinomycetes</taxon>
        <taxon>Micromonosporales</taxon>
        <taxon>Micromonosporaceae</taxon>
        <taxon>Catenuloplanes</taxon>
    </lineage>
</organism>
<dbReference type="AlphaFoldDB" id="A0AAE3ZKF0"/>
<gene>
    <name evidence="1" type="ORF">J2S44_000581</name>
</gene>
<reference evidence="1 2" key="1">
    <citation type="submission" date="2023-07" db="EMBL/GenBank/DDBJ databases">
        <title>Sequencing the genomes of 1000 actinobacteria strains.</title>
        <authorList>
            <person name="Klenk H.-P."/>
        </authorList>
    </citation>
    <scope>NUCLEOTIDE SEQUENCE [LARGE SCALE GENOMIC DNA]</scope>
    <source>
        <strain evidence="1 2">DSM 44711</strain>
    </source>
</reference>
<sequence length="64" mass="6672">MPTVAARAGQSSTPARRCTCGSRLTSALAIGRASAPSVDRLPAPITIEPFGSSYAPIRRSRISE</sequence>
<name>A0AAE3ZKF0_9ACTN</name>
<dbReference type="Proteomes" id="UP001183629">
    <property type="component" value="Unassembled WGS sequence"/>
</dbReference>
<proteinExistence type="predicted"/>
<dbReference type="EMBL" id="JAVDYC010000001">
    <property type="protein sequence ID" value="MDR7320331.1"/>
    <property type="molecule type" value="Genomic_DNA"/>
</dbReference>
<evidence type="ECO:0000313" key="2">
    <source>
        <dbReference type="Proteomes" id="UP001183629"/>
    </source>
</evidence>
<protein>
    <submittedName>
        <fullName evidence="1">Uncharacterized protein</fullName>
    </submittedName>
</protein>
<keyword evidence="2" id="KW-1185">Reference proteome</keyword>